<evidence type="ECO:0000256" key="11">
    <source>
        <dbReference type="PIRNR" id="PIRNR006431"/>
    </source>
</evidence>
<evidence type="ECO:0000256" key="7">
    <source>
        <dbReference type="ARBA" id="ARBA00022490"/>
    </source>
</evidence>
<evidence type="ECO:0000256" key="1">
    <source>
        <dbReference type="ARBA" id="ARBA00001585"/>
    </source>
</evidence>
<organism evidence="14 15">
    <name type="scientific">Aquincola agrisoli</name>
    <dbReference type="NCBI Taxonomy" id="3119538"/>
    <lineage>
        <taxon>Bacteria</taxon>
        <taxon>Pseudomonadati</taxon>
        <taxon>Pseudomonadota</taxon>
        <taxon>Betaproteobacteria</taxon>
        <taxon>Burkholderiales</taxon>
        <taxon>Sphaerotilaceae</taxon>
        <taxon>Aquincola</taxon>
    </lineage>
</organism>
<dbReference type="GO" id="GO:0005737">
    <property type="term" value="C:cytoplasm"/>
    <property type="evidence" value="ECO:0007669"/>
    <property type="project" value="UniProtKB-SubCell"/>
</dbReference>
<keyword evidence="9 11" id="KW-0378">Hydrolase</keyword>
<dbReference type="PANTHER" id="PTHR43722">
    <property type="entry name" value="PROLINE IMINOPEPTIDASE"/>
    <property type="match status" value="1"/>
</dbReference>
<comment type="subcellular location">
    <subcellularLocation>
        <location evidence="2 11">Cytoplasm</location>
    </subcellularLocation>
</comment>
<evidence type="ECO:0000313" key="14">
    <source>
        <dbReference type="EMBL" id="MEF7612984.1"/>
    </source>
</evidence>
<dbReference type="SUPFAM" id="SSF53474">
    <property type="entry name" value="alpha/beta-Hydrolases"/>
    <property type="match status" value="1"/>
</dbReference>
<accession>A0AAW9Q0V4</accession>
<dbReference type="InterPro" id="IPR029058">
    <property type="entry name" value="AB_hydrolase_fold"/>
</dbReference>
<evidence type="ECO:0000256" key="10">
    <source>
        <dbReference type="ARBA" id="ARBA00029605"/>
    </source>
</evidence>
<evidence type="ECO:0000256" key="2">
    <source>
        <dbReference type="ARBA" id="ARBA00004496"/>
    </source>
</evidence>
<evidence type="ECO:0000256" key="9">
    <source>
        <dbReference type="ARBA" id="ARBA00022801"/>
    </source>
</evidence>
<feature type="active site" description="Proton donor" evidence="12">
    <location>
        <position position="296"/>
    </location>
</feature>
<reference evidence="14 15" key="1">
    <citation type="submission" date="2024-02" db="EMBL/GenBank/DDBJ databases">
        <title>Genome sequence of Aquincola sp. MAHUQ-54.</title>
        <authorList>
            <person name="Huq M.A."/>
        </authorList>
    </citation>
    <scope>NUCLEOTIDE SEQUENCE [LARGE SCALE GENOMIC DNA]</scope>
    <source>
        <strain evidence="14 15">MAHUQ-54</strain>
    </source>
</reference>
<name>A0AAW9Q0V4_9BURK</name>
<dbReference type="PANTHER" id="PTHR43722:SF1">
    <property type="entry name" value="PROLINE IMINOPEPTIDASE"/>
    <property type="match status" value="1"/>
</dbReference>
<comment type="similarity">
    <text evidence="3 11">Belongs to the peptidase S33 family.</text>
</comment>
<evidence type="ECO:0000259" key="13">
    <source>
        <dbReference type="Pfam" id="PF00561"/>
    </source>
</evidence>
<dbReference type="GO" id="GO:0006508">
    <property type="term" value="P:proteolysis"/>
    <property type="evidence" value="ECO:0007669"/>
    <property type="project" value="UniProtKB-KW"/>
</dbReference>
<proteinExistence type="inferred from homology"/>
<comment type="catalytic activity">
    <reaction evidence="1 11">
        <text>Release of N-terminal proline from a peptide.</text>
        <dbReference type="EC" id="3.4.11.5"/>
    </reaction>
</comment>
<evidence type="ECO:0000256" key="5">
    <source>
        <dbReference type="ARBA" id="ARBA00021843"/>
    </source>
</evidence>
<dbReference type="GO" id="GO:0004177">
    <property type="term" value="F:aminopeptidase activity"/>
    <property type="evidence" value="ECO:0007669"/>
    <property type="project" value="UniProtKB-UniRule"/>
</dbReference>
<keyword evidence="7 11" id="KW-0963">Cytoplasm</keyword>
<dbReference type="InterPro" id="IPR002410">
    <property type="entry name" value="Peptidase_S33"/>
</dbReference>
<feature type="active site" description="Nucleophile" evidence="12">
    <location>
        <position position="112"/>
    </location>
</feature>
<feature type="active site" evidence="12">
    <location>
        <position position="268"/>
    </location>
</feature>
<evidence type="ECO:0000256" key="6">
    <source>
        <dbReference type="ARBA" id="ARBA00022438"/>
    </source>
</evidence>
<dbReference type="Gene3D" id="3.40.50.1820">
    <property type="entry name" value="alpha/beta hydrolase"/>
    <property type="match status" value="1"/>
</dbReference>
<dbReference type="InterPro" id="IPR005944">
    <property type="entry name" value="Pro_iminopeptidase"/>
</dbReference>
<gene>
    <name evidence="14" type="ORF">V4F39_03605</name>
</gene>
<dbReference type="Proteomes" id="UP001336250">
    <property type="component" value="Unassembled WGS sequence"/>
</dbReference>
<keyword evidence="6 11" id="KW-0031">Aminopeptidase</keyword>
<comment type="caution">
    <text evidence="14">The sequence shown here is derived from an EMBL/GenBank/DDBJ whole genome shotgun (WGS) entry which is preliminary data.</text>
</comment>
<dbReference type="PIRSF" id="PIRSF006431">
    <property type="entry name" value="Pept_S33"/>
    <property type="match status" value="1"/>
</dbReference>
<dbReference type="PRINTS" id="PR00793">
    <property type="entry name" value="PROAMNOPTASE"/>
</dbReference>
<sequence>MPAVSLYPDVPPFHRFMLPVSNGHVLHVEQWGSSSGLPALVLHGGPGSGCSPLLRRFFDPARYHVVCVDQRGAGRSRPAGGIVHNTTGHLVADLAQLRRHLRWPRWLVAGGSWGATLALAYAAAEPQAVAALLLRAVFLARPQDITGFFDGGERAAAWAPLRALLPGGAALPAAGLPAALAQAFDAARESDGDHVRALALAWRQAESRLAGEAPGEAPEGAALDALVQRYRVQSHYLRAGCWLQSPPLLARCAGVPAVPTLLLHGTEDRVCPPEGAAALHAALPQAALHWVAGAGHDPTHPAMVSAMVGALDRYATHGALDITGGPV</sequence>
<dbReference type="Pfam" id="PF00561">
    <property type="entry name" value="Abhydrolase_1"/>
    <property type="match status" value="1"/>
</dbReference>
<keyword evidence="8 11" id="KW-0645">Protease</keyword>
<evidence type="ECO:0000256" key="3">
    <source>
        <dbReference type="ARBA" id="ARBA00010088"/>
    </source>
</evidence>
<evidence type="ECO:0000313" key="15">
    <source>
        <dbReference type="Proteomes" id="UP001336250"/>
    </source>
</evidence>
<dbReference type="EC" id="3.4.11.5" evidence="4 11"/>
<evidence type="ECO:0000256" key="4">
    <source>
        <dbReference type="ARBA" id="ARBA00012568"/>
    </source>
</evidence>
<dbReference type="AlphaFoldDB" id="A0AAW9Q0V4"/>
<evidence type="ECO:0000256" key="8">
    <source>
        <dbReference type="ARBA" id="ARBA00022670"/>
    </source>
</evidence>
<keyword evidence="15" id="KW-1185">Reference proteome</keyword>
<dbReference type="RefSeq" id="WP_332287898.1">
    <property type="nucleotide sequence ID" value="NZ_JAZIBG010000009.1"/>
</dbReference>
<dbReference type="EMBL" id="JAZIBG010000009">
    <property type="protein sequence ID" value="MEF7612984.1"/>
    <property type="molecule type" value="Genomic_DNA"/>
</dbReference>
<evidence type="ECO:0000256" key="12">
    <source>
        <dbReference type="PIRSR" id="PIRSR006431-1"/>
    </source>
</evidence>
<protein>
    <recommendedName>
        <fullName evidence="5 11">Proline iminopeptidase</fullName>
        <shortName evidence="11">PIP</shortName>
        <ecNumber evidence="4 11">3.4.11.5</ecNumber>
    </recommendedName>
    <alternativeName>
        <fullName evidence="10 11">Prolyl aminopeptidase</fullName>
    </alternativeName>
</protein>
<feature type="domain" description="AB hydrolase-1" evidence="13">
    <location>
        <begin position="40"/>
        <end position="297"/>
    </location>
</feature>
<dbReference type="InterPro" id="IPR000073">
    <property type="entry name" value="AB_hydrolase_1"/>
</dbReference>